<dbReference type="RefSeq" id="WP_315571457.1">
    <property type="nucleotide sequence ID" value="NZ_CP118868.1"/>
</dbReference>
<dbReference type="InterPro" id="IPR013822">
    <property type="entry name" value="Signal_recog_particl_SRP54_hlx"/>
</dbReference>
<keyword evidence="1 9" id="KW-1003">Cell membrane</keyword>
<dbReference type="NCBIfam" id="TIGR00064">
    <property type="entry name" value="ftsY"/>
    <property type="match status" value="1"/>
</dbReference>
<comment type="function">
    <text evidence="9">Involved in targeting and insertion of nascent membrane proteins into the cytoplasmic membrane. Acts as a receptor for the complex formed by the signal recognition particle (SRP) and the ribosome-nascent chain (RNC).</text>
</comment>
<accession>A0ABY8C3V3</accession>
<dbReference type="Pfam" id="PF00448">
    <property type="entry name" value="SRP54"/>
    <property type="match status" value="1"/>
</dbReference>
<dbReference type="PANTHER" id="PTHR43134:SF1">
    <property type="entry name" value="SIGNAL RECOGNITION PARTICLE RECEPTOR SUBUNIT ALPHA"/>
    <property type="match status" value="1"/>
</dbReference>
<evidence type="ECO:0000256" key="3">
    <source>
        <dbReference type="ARBA" id="ARBA00022741"/>
    </source>
</evidence>
<dbReference type="Proteomes" id="UP001220478">
    <property type="component" value="Chromosome"/>
</dbReference>
<dbReference type="InterPro" id="IPR027417">
    <property type="entry name" value="P-loop_NTPase"/>
</dbReference>
<dbReference type="SMART" id="SM00382">
    <property type="entry name" value="AAA"/>
    <property type="match status" value="1"/>
</dbReference>
<feature type="domain" description="SRP54-type proteins GTP-binding" evidence="10">
    <location>
        <begin position="275"/>
        <end position="288"/>
    </location>
</feature>
<name>A0ABY8C3V3_9FIRM</name>
<feature type="binding site" evidence="9">
    <location>
        <begin position="190"/>
        <end position="194"/>
    </location>
    <ligand>
        <name>GTP</name>
        <dbReference type="ChEBI" id="CHEBI:37565"/>
    </ligand>
</feature>
<keyword evidence="6 9" id="KW-0472">Membrane</keyword>
<dbReference type="CDD" id="cd17874">
    <property type="entry name" value="FtsY"/>
    <property type="match status" value="1"/>
</dbReference>
<reference evidence="11 12" key="1">
    <citation type="submission" date="2023-02" db="EMBL/GenBank/DDBJ databases">
        <title>Novel Oscillospiraceae bacterial genomes.</title>
        <authorList>
            <person name="Srinivasan S."/>
            <person name="Austin M.N."/>
            <person name="Fiedler T.L."/>
            <person name="Strenk S.M."/>
            <person name="Agnew K.J."/>
            <person name="Nagana Gowda G.A."/>
            <person name="Raftery D."/>
            <person name="Beamer M.A."/>
            <person name="Achilles S.L."/>
            <person name="Wiesenfeld H.C."/>
            <person name="Fredricks D.N."/>
            <person name="Hillier S.L."/>
        </authorList>
    </citation>
    <scope>NUCLEOTIDE SEQUENCE [LARGE SCALE GENOMIC DNA]</scope>
    <source>
        <strain evidence="11 12">CHIC02 1186E3-8</strain>
    </source>
</reference>
<evidence type="ECO:0000256" key="1">
    <source>
        <dbReference type="ARBA" id="ARBA00022475"/>
    </source>
</evidence>
<comment type="similarity">
    <text evidence="9">Belongs to the GTP-binding SRP family. FtsY subfamily.</text>
</comment>
<sequence>MGIFDKFKAGLTKTRNLITAQLQGIKLQLGKFDEAKLEELEYSLIRSDMGAANVDEIMASLKAGMKAAGRDDAEFICQNLQEQFSKILGEKKELSLQENNLNIFLLIGVNGAGKTTSCGKLAHQYMEKGKQVMLCAADTFRAAAIEQLQVWSERAGAKLISQTIGSDPAAVVYDAISSAKARNYDLLIIDTAGRLHNKKNLMQELDKIKRVIAKEAAGARVYTLLVIDALNGQNALAQAVNFSETCPVDGLILTKLDGSGKGGVAIALAKINIAPIVFAGVGEGIDDLLTFDPQAFVKALLPEND</sequence>
<dbReference type="PANTHER" id="PTHR43134">
    <property type="entry name" value="SIGNAL RECOGNITION PARTICLE RECEPTOR SUBUNIT ALPHA"/>
    <property type="match status" value="1"/>
</dbReference>
<comment type="catalytic activity">
    <reaction evidence="8 9">
        <text>GTP + H2O = GDP + phosphate + H(+)</text>
        <dbReference type="Rhea" id="RHEA:19669"/>
        <dbReference type="ChEBI" id="CHEBI:15377"/>
        <dbReference type="ChEBI" id="CHEBI:15378"/>
        <dbReference type="ChEBI" id="CHEBI:37565"/>
        <dbReference type="ChEBI" id="CHEBI:43474"/>
        <dbReference type="ChEBI" id="CHEBI:58189"/>
        <dbReference type="EC" id="3.6.5.4"/>
    </reaction>
</comment>
<keyword evidence="4 9" id="KW-0378">Hydrolase</keyword>
<evidence type="ECO:0000259" key="10">
    <source>
        <dbReference type="PROSITE" id="PS00300"/>
    </source>
</evidence>
<protein>
    <recommendedName>
        <fullName evidence="9">Signal recognition particle receptor FtsY</fullName>
        <shortName evidence="9">SRP receptor</shortName>
        <ecNumber evidence="9">3.6.5.4</ecNumber>
    </recommendedName>
</protein>
<dbReference type="InterPro" id="IPR036225">
    <property type="entry name" value="SRP/SRP_N"/>
</dbReference>
<keyword evidence="7 9" id="KW-0675">Receptor</keyword>
<evidence type="ECO:0000256" key="5">
    <source>
        <dbReference type="ARBA" id="ARBA00023134"/>
    </source>
</evidence>
<dbReference type="SUPFAM" id="SSF52540">
    <property type="entry name" value="P-loop containing nucleoside triphosphate hydrolases"/>
    <property type="match status" value="1"/>
</dbReference>
<evidence type="ECO:0000256" key="2">
    <source>
        <dbReference type="ARBA" id="ARBA00022490"/>
    </source>
</evidence>
<dbReference type="Gene3D" id="1.20.120.140">
    <property type="entry name" value="Signal recognition particle SRP54, nucleotide-binding domain"/>
    <property type="match status" value="1"/>
</dbReference>
<keyword evidence="2 9" id="KW-0963">Cytoplasm</keyword>
<evidence type="ECO:0000256" key="8">
    <source>
        <dbReference type="ARBA" id="ARBA00048027"/>
    </source>
</evidence>
<keyword evidence="3 9" id="KW-0547">Nucleotide-binding</keyword>
<dbReference type="SUPFAM" id="SSF47364">
    <property type="entry name" value="Domain of the SRP/SRP receptor G-proteins"/>
    <property type="match status" value="1"/>
</dbReference>
<dbReference type="SMART" id="SM00962">
    <property type="entry name" value="SRP54"/>
    <property type="match status" value="1"/>
</dbReference>
<keyword evidence="5 9" id="KW-0342">GTP-binding</keyword>
<gene>
    <name evidence="9 11" type="primary">ftsY</name>
    <name evidence="11" type="ORF">PYS61_05405</name>
</gene>
<dbReference type="EC" id="3.6.5.4" evidence="9"/>
<evidence type="ECO:0000313" key="11">
    <source>
        <dbReference type="EMBL" id="WEG35366.1"/>
    </source>
</evidence>
<comment type="subunit">
    <text evidence="9">Part of the signal recognition particle protein translocation system, which is composed of SRP and FtsY.</text>
</comment>
<dbReference type="InterPro" id="IPR000897">
    <property type="entry name" value="SRP54_GTPase_dom"/>
</dbReference>
<dbReference type="InterPro" id="IPR004390">
    <property type="entry name" value="SR_rcpt_FtsY"/>
</dbReference>
<organism evidence="11 12">
    <name type="scientific">Amygdalobacter indicium</name>
    <dbReference type="NCBI Taxonomy" id="3029272"/>
    <lineage>
        <taxon>Bacteria</taxon>
        <taxon>Bacillati</taxon>
        <taxon>Bacillota</taxon>
        <taxon>Clostridia</taxon>
        <taxon>Eubacteriales</taxon>
        <taxon>Oscillospiraceae</taxon>
        <taxon>Amygdalobacter</taxon>
    </lineage>
</organism>
<keyword evidence="12" id="KW-1185">Reference proteome</keyword>
<dbReference type="InterPro" id="IPR042101">
    <property type="entry name" value="SRP54_N_sf"/>
</dbReference>
<evidence type="ECO:0000256" key="4">
    <source>
        <dbReference type="ARBA" id="ARBA00022801"/>
    </source>
</evidence>
<dbReference type="Gene3D" id="3.40.50.300">
    <property type="entry name" value="P-loop containing nucleotide triphosphate hydrolases"/>
    <property type="match status" value="1"/>
</dbReference>
<dbReference type="PROSITE" id="PS00300">
    <property type="entry name" value="SRP54"/>
    <property type="match status" value="1"/>
</dbReference>
<proteinExistence type="inferred from homology"/>
<dbReference type="EMBL" id="CP118868">
    <property type="protein sequence ID" value="WEG35366.1"/>
    <property type="molecule type" value="Genomic_DNA"/>
</dbReference>
<evidence type="ECO:0000256" key="7">
    <source>
        <dbReference type="ARBA" id="ARBA00023170"/>
    </source>
</evidence>
<evidence type="ECO:0000256" key="9">
    <source>
        <dbReference type="HAMAP-Rule" id="MF_00920"/>
    </source>
</evidence>
<evidence type="ECO:0000313" key="12">
    <source>
        <dbReference type="Proteomes" id="UP001220478"/>
    </source>
</evidence>
<dbReference type="SMART" id="SM00963">
    <property type="entry name" value="SRP54_N"/>
    <property type="match status" value="1"/>
</dbReference>
<feature type="binding site" evidence="9">
    <location>
        <begin position="254"/>
        <end position="257"/>
    </location>
    <ligand>
        <name>GTP</name>
        <dbReference type="ChEBI" id="CHEBI:37565"/>
    </ligand>
</feature>
<dbReference type="HAMAP" id="MF_00920">
    <property type="entry name" value="FtsY"/>
    <property type="match status" value="1"/>
</dbReference>
<comment type="subcellular location">
    <subcellularLocation>
        <location evidence="9">Cell membrane</location>
        <topology evidence="9">Peripheral membrane protein</topology>
        <orientation evidence="9">Cytoplasmic side</orientation>
    </subcellularLocation>
    <subcellularLocation>
        <location evidence="9">Cytoplasm</location>
    </subcellularLocation>
</comment>
<dbReference type="InterPro" id="IPR003593">
    <property type="entry name" value="AAA+_ATPase"/>
</dbReference>
<evidence type="ECO:0000256" key="6">
    <source>
        <dbReference type="ARBA" id="ARBA00023136"/>
    </source>
</evidence>
<feature type="binding site" evidence="9">
    <location>
        <begin position="108"/>
        <end position="115"/>
    </location>
    <ligand>
        <name>GTP</name>
        <dbReference type="ChEBI" id="CHEBI:37565"/>
    </ligand>
</feature>